<gene>
    <name evidence="2" type="ORF">CC80DRAFT_287997</name>
</gene>
<protein>
    <submittedName>
        <fullName evidence="2">Uncharacterized protein</fullName>
    </submittedName>
</protein>
<dbReference type="AlphaFoldDB" id="A0A6A5U896"/>
<name>A0A6A5U896_9PLEO</name>
<evidence type="ECO:0000313" key="2">
    <source>
        <dbReference type="EMBL" id="KAF1960199.1"/>
    </source>
</evidence>
<dbReference type="EMBL" id="ML976983">
    <property type="protein sequence ID" value="KAF1960199.1"/>
    <property type="molecule type" value="Genomic_DNA"/>
</dbReference>
<organism evidence="2 3">
    <name type="scientific">Byssothecium circinans</name>
    <dbReference type="NCBI Taxonomy" id="147558"/>
    <lineage>
        <taxon>Eukaryota</taxon>
        <taxon>Fungi</taxon>
        <taxon>Dikarya</taxon>
        <taxon>Ascomycota</taxon>
        <taxon>Pezizomycotina</taxon>
        <taxon>Dothideomycetes</taxon>
        <taxon>Pleosporomycetidae</taxon>
        <taxon>Pleosporales</taxon>
        <taxon>Massarineae</taxon>
        <taxon>Massarinaceae</taxon>
        <taxon>Byssothecium</taxon>
    </lineage>
</organism>
<evidence type="ECO:0000256" key="1">
    <source>
        <dbReference type="SAM" id="MobiDB-lite"/>
    </source>
</evidence>
<evidence type="ECO:0000313" key="3">
    <source>
        <dbReference type="Proteomes" id="UP000800035"/>
    </source>
</evidence>
<feature type="compositionally biased region" description="Polar residues" evidence="1">
    <location>
        <begin position="117"/>
        <end position="136"/>
    </location>
</feature>
<keyword evidence="3" id="KW-1185">Reference proteome</keyword>
<dbReference type="Proteomes" id="UP000800035">
    <property type="component" value="Unassembled WGS sequence"/>
</dbReference>
<proteinExistence type="predicted"/>
<feature type="compositionally biased region" description="Basic residues" evidence="1">
    <location>
        <begin position="31"/>
        <end position="43"/>
    </location>
</feature>
<reference evidence="2" key="1">
    <citation type="journal article" date="2020" name="Stud. Mycol.">
        <title>101 Dothideomycetes genomes: a test case for predicting lifestyles and emergence of pathogens.</title>
        <authorList>
            <person name="Haridas S."/>
            <person name="Albert R."/>
            <person name="Binder M."/>
            <person name="Bloem J."/>
            <person name="Labutti K."/>
            <person name="Salamov A."/>
            <person name="Andreopoulos B."/>
            <person name="Baker S."/>
            <person name="Barry K."/>
            <person name="Bills G."/>
            <person name="Bluhm B."/>
            <person name="Cannon C."/>
            <person name="Castanera R."/>
            <person name="Culley D."/>
            <person name="Daum C."/>
            <person name="Ezra D."/>
            <person name="Gonzalez J."/>
            <person name="Henrissat B."/>
            <person name="Kuo A."/>
            <person name="Liang C."/>
            <person name="Lipzen A."/>
            <person name="Lutzoni F."/>
            <person name="Magnuson J."/>
            <person name="Mondo S."/>
            <person name="Nolan M."/>
            <person name="Ohm R."/>
            <person name="Pangilinan J."/>
            <person name="Park H.-J."/>
            <person name="Ramirez L."/>
            <person name="Alfaro M."/>
            <person name="Sun H."/>
            <person name="Tritt A."/>
            <person name="Yoshinaga Y."/>
            <person name="Zwiers L.-H."/>
            <person name="Turgeon B."/>
            <person name="Goodwin S."/>
            <person name="Spatafora J."/>
            <person name="Crous P."/>
            <person name="Grigoriev I."/>
        </authorList>
    </citation>
    <scope>NUCLEOTIDE SEQUENCE</scope>
    <source>
        <strain evidence="2">CBS 675.92</strain>
    </source>
</reference>
<feature type="region of interest" description="Disordered" evidence="1">
    <location>
        <begin position="31"/>
        <end position="57"/>
    </location>
</feature>
<feature type="region of interest" description="Disordered" evidence="1">
    <location>
        <begin position="113"/>
        <end position="144"/>
    </location>
</feature>
<sequence length="144" mass="16096">MSDTCKNYMPFPSASLCARKRACHRRRIPHSSPHRAFHRHPLLKPHNPNPVPPQDQKVMTTKQSASCHSTTLLNNFPFRPLSIHHKHHNPTPPHLLYSDSVIPFIPSIPSQPGPLGSCTNIRDNTSPTSATNTAPNPSRELPFP</sequence>
<accession>A0A6A5U896</accession>